<organism evidence="1 2">
    <name type="scientific">Methanobrevibacter woesei</name>
    <dbReference type="NCBI Taxonomy" id="190976"/>
    <lineage>
        <taxon>Archaea</taxon>
        <taxon>Methanobacteriati</taxon>
        <taxon>Methanobacteriota</taxon>
        <taxon>Methanomada group</taxon>
        <taxon>Methanobacteria</taxon>
        <taxon>Methanobacteriales</taxon>
        <taxon>Methanobacteriaceae</taxon>
        <taxon>Methanobrevibacter</taxon>
    </lineage>
</organism>
<reference evidence="1 2" key="1">
    <citation type="submission" date="2017-03" db="EMBL/GenBank/DDBJ databases">
        <title>Genome sequence of Methanobrevibacter wosei.</title>
        <authorList>
            <person name="Poehlein A."/>
            <person name="Seedorf H."/>
            <person name="Daniel R."/>
        </authorList>
    </citation>
    <scope>NUCLEOTIDE SEQUENCE [LARGE SCALE GENOMIC DNA]</scope>
    <source>
        <strain evidence="1 2">DSM 11979</strain>
    </source>
</reference>
<accession>A0A2U1S824</accession>
<dbReference type="EMBL" id="MZGU01000004">
    <property type="protein sequence ID" value="PWB86276.1"/>
    <property type="molecule type" value="Genomic_DNA"/>
</dbReference>
<comment type="caution">
    <text evidence="1">The sequence shown here is derived from an EMBL/GenBank/DDBJ whole genome shotgun (WGS) entry which is preliminary data.</text>
</comment>
<proteinExistence type="predicted"/>
<dbReference type="AlphaFoldDB" id="A0A2U1S824"/>
<dbReference type="OrthoDB" id="85471at2157"/>
<dbReference type="Proteomes" id="UP000245577">
    <property type="component" value="Unassembled WGS sequence"/>
</dbReference>
<name>A0A2U1S824_9EURY</name>
<dbReference type="SUPFAM" id="SSF46689">
    <property type="entry name" value="Homeodomain-like"/>
    <property type="match status" value="1"/>
</dbReference>
<dbReference type="InterPro" id="IPR009057">
    <property type="entry name" value="Homeodomain-like_sf"/>
</dbReference>
<dbReference type="RefSeq" id="WP_116669905.1">
    <property type="nucleotide sequence ID" value="NZ_CASEFK010000001.1"/>
</dbReference>
<evidence type="ECO:0000313" key="2">
    <source>
        <dbReference type="Proteomes" id="UP000245577"/>
    </source>
</evidence>
<keyword evidence="2" id="KW-1185">Reference proteome</keyword>
<gene>
    <name evidence="1" type="ORF">MBBWO_11310</name>
</gene>
<dbReference type="Gene3D" id="1.10.10.60">
    <property type="entry name" value="Homeodomain-like"/>
    <property type="match status" value="1"/>
</dbReference>
<evidence type="ECO:0000313" key="1">
    <source>
        <dbReference type="EMBL" id="PWB86276.1"/>
    </source>
</evidence>
<protein>
    <submittedName>
        <fullName evidence="1">Sigma-70, region 4</fullName>
    </submittedName>
</protein>
<sequence>MDEETTKIHITQVLTLSKVMELIDEYPNLEEITCSPSVYNRISKKYIEALESLDITVKKEYQWGSKSKYSSKDEEILRYVKEKKSAKEISEILNIPVSRVYYYVRKNKDEVSFDNYKRKHDLNTRKEIKSLNKEGLKPKEISEKLNVPIRTVYYILNNK</sequence>